<gene>
    <name evidence="3" type="ORF">GQ466_10555</name>
</gene>
<evidence type="ECO:0000313" key="3">
    <source>
        <dbReference type="EMBL" id="MXQ64479.1"/>
    </source>
</evidence>
<dbReference type="InterPro" id="IPR013431">
    <property type="entry name" value="Delta_60_rpt"/>
</dbReference>
<feature type="signal peptide" evidence="1">
    <location>
        <begin position="1"/>
        <end position="30"/>
    </location>
</feature>
<dbReference type="Pfam" id="PF18911">
    <property type="entry name" value="PKD_4"/>
    <property type="match status" value="1"/>
</dbReference>
<dbReference type="SMART" id="SM00089">
    <property type="entry name" value="PKD"/>
    <property type="match status" value="1"/>
</dbReference>
<reference evidence="3 4" key="1">
    <citation type="submission" date="2019-12" db="EMBL/GenBank/DDBJ databases">
        <title>Nocardia macrotermitis sp. nov. and Nocardia aurantia sp. nov., isolated from the gut of the fungus growing-termite Macrotermes natalensis.</title>
        <authorList>
            <person name="Christine B."/>
            <person name="Rene B."/>
        </authorList>
    </citation>
    <scope>NUCLEOTIDE SEQUENCE [LARGE SCALE GENOMIC DNA]</scope>
    <source>
        <strain evidence="3 4">DSM 102126</strain>
    </source>
</reference>
<proteinExistence type="predicted"/>
<dbReference type="RefSeq" id="WP_161102705.1">
    <property type="nucleotide sequence ID" value="NZ_JBHLYI010000001.1"/>
</dbReference>
<comment type="caution">
    <text evidence="3">The sequence shown here is derived from an EMBL/GenBank/DDBJ whole genome shotgun (WGS) entry which is preliminary data.</text>
</comment>
<protein>
    <submittedName>
        <fullName evidence="3">PKD domain-containing protein</fullName>
    </submittedName>
</protein>
<evidence type="ECO:0000313" key="4">
    <source>
        <dbReference type="Proteomes" id="UP000431901"/>
    </source>
</evidence>
<dbReference type="SUPFAM" id="SSF50998">
    <property type="entry name" value="Quinoprotein alcohol dehydrogenase-like"/>
    <property type="match status" value="1"/>
</dbReference>
<dbReference type="InterPro" id="IPR035986">
    <property type="entry name" value="PKD_dom_sf"/>
</dbReference>
<keyword evidence="1" id="KW-0732">Signal</keyword>
<dbReference type="CDD" id="cd00146">
    <property type="entry name" value="PKD"/>
    <property type="match status" value="1"/>
</dbReference>
<evidence type="ECO:0000256" key="1">
    <source>
        <dbReference type="SAM" id="SignalP"/>
    </source>
</evidence>
<dbReference type="Gene3D" id="2.60.40.10">
    <property type="entry name" value="Immunoglobulins"/>
    <property type="match status" value="1"/>
</dbReference>
<dbReference type="GO" id="GO:0005975">
    <property type="term" value="P:carbohydrate metabolic process"/>
    <property type="evidence" value="ECO:0007669"/>
    <property type="project" value="UniProtKB-ARBA"/>
</dbReference>
<dbReference type="InterPro" id="IPR013783">
    <property type="entry name" value="Ig-like_fold"/>
</dbReference>
<dbReference type="EMBL" id="WUTW01000002">
    <property type="protein sequence ID" value="MXQ64479.1"/>
    <property type="molecule type" value="Genomic_DNA"/>
</dbReference>
<accession>A0A6I4W1M8</accession>
<dbReference type="SUPFAM" id="SSF49299">
    <property type="entry name" value="PKD domain"/>
    <property type="match status" value="1"/>
</dbReference>
<dbReference type="AlphaFoldDB" id="A0A6I4W1M8"/>
<sequence>MGRRRLGALVAGVILALGLTGAAVTAPAQADQTGAETGQGKVVNADPVDYTPQVQDGEVKSIVKIGGKIYVGGSFTQVKEPGGGKPILTRNRMFAFDAATGAIDPNFTPDVDKNEVSVLLPAPDGNSLYVGGNFGYINGVRTFVMARVNATTGAPITSFQPHFDARVRDLRFAGGRLLAAGTFSTVDGAPRAALAAINPQTGARDDFVDLGISGTQTGTGTTQVYKMDITPDGSKLVIIGVFNSVGGSPRHQIAMIDLSGATAQLANWDTARYADQCSQSFDTYMRDVDFSPDGSFFVVSTTGAYGGTSKLCDSQARWETAATGAGQQPTWVNWTGGDTTYAIEITDTAVYAGGHFRWSNNPFAGDSPGQGAVSRRGLVALDPLSGVPYTWNPGRDLGVGVFDLLATNEGLWIGSDTENQGGEYHPRLAMFPVAGGTKVAVNQTGTLPGNVYYGGGTGFLFPPNYLKHRSFNGTTAGSEVTDGTAGFDWRTARGSFMINGELFYGLNDGKFYRRTFDGTTLGTPTVINEADQLTNMSTWHGQVPNINGMFFAKGRVYYTRGQSSLYYRGFTPQSNIVGALENVATGNLPATNWSQVGGMFVDGDYLYYVNNNDGKLYRVGFSAAGVPTGTATVVATGDWRGRSVFLYSGVPNEKPTASFTTDCGALACAFDGSGSGDPDGTIASYAWDFGDGQTGTGATANHTYAAAGTYTVKLTVTDDDGATAEKSDTVTVAPNSTGIVYRGGDGANANATSVKVTVPPAVEPGDGLLLLLTYNSGGVTMTPPAGWTQVDTQTASTGATSVVWKRVAAAGDAGTQITIPFSAITKSDLRLLAYQGTATDDPVAAVAKAVDGSAVTDHPSPTASVAAPGSWVISYWADKSSSTTAWTAPAGVETRGTGIGAGGGRITSLTVDSGGSVATGGYGGKIASTDAASRAQMWTIVLARKP</sequence>
<dbReference type="Pfam" id="PF17164">
    <property type="entry name" value="DUF5122"/>
    <property type="match status" value="1"/>
</dbReference>
<dbReference type="OrthoDB" id="9802683at2"/>
<evidence type="ECO:0000259" key="2">
    <source>
        <dbReference type="PROSITE" id="PS50093"/>
    </source>
</evidence>
<feature type="domain" description="PKD" evidence="2">
    <location>
        <begin position="651"/>
        <end position="737"/>
    </location>
</feature>
<organism evidence="3 4">
    <name type="scientific">Actinomadura rayongensis</name>
    <dbReference type="NCBI Taxonomy" id="1429076"/>
    <lineage>
        <taxon>Bacteria</taxon>
        <taxon>Bacillati</taxon>
        <taxon>Actinomycetota</taxon>
        <taxon>Actinomycetes</taxon>
        <taxon>Streptosporangiales</taxon>
        <taxon>Thermomonosporaceae</taxon>
        <taxon>Actinomadura</taxon>
    </lineage>
</organism>
<dbReference type="InterPro" id="IPR011047">
    <property type="entry name" value="Quinoprotein_ADH-like_sf"/>
</dbReference>
<dbReference type="InterPro" id="IPR000601">
    <property type="entry name" value="PKD_dom"/>
</dbReference>
<feature type="chain" id="PRO_5026049107" evidence="1">
    <location>
        <begin position="31"/>
        <end position="946"/>
    </location>
</feature>
<name>A0A6I4W1M8_9ACTN</name>
<dbReference type="PROSITE" id="PS50093">
    <property type="entry name" value="PKD"/>
    <property type="match status" value="1"/>
</dbReference>
<dbReference type="Proteomes" id="UP000431901">
    <property type="component" value="Unassembled WGS sequence"/>
</dbReference>
<keyword evidence="4" id="KW-1185">Reference proteome</keyword>
<dbReference type="InterPro" id="IPR022409">
    <property type="entry name" value="PKD/Chitinase_dom"/>
</dbReference>